<protein>
    <submittedName>
        <fullName evidence="1">Uncharacterized protein</fullName>
    </submittedName>
</protein>
<dbReference type="AlphaFoldDB" id="A0AAD3HS77"/>
<accession>A0AAD3HS77</accession>
<proteinExistence type="predicted"/>
<reference evidence="1 2" key="1">
    <citation type="journal article" date="2021" name="Sci. Rep.">
        <title>Genome sequencing of the multicellular alga Astrephomene provides insights into convergent evolution of germ-soma differentiation.</title>
        <authorList>
            <person name="Yamashita S."/>
            <person name="Yamamoto K."/>
            <person name="Matsuzaki R."/>
            <person name="Suzuki S."/>
            <person name="Yamaguchi H."/>
            <person name="Hirooka S."/>
            <person name="Minakuchi Y."/>
            <person name="Miyagishima S."/>
            <person name="Kawachi M."/>
            <person name="Toyoda A."/>
            <person name="Nozaki H."/>
        </authorList>
    </citation>
    <scope>NUCLEOTIDE SEQUENCE [LARGE SCALE GENOMIC DNA]</scope>
    <source>
        <strain evidence="1 2">NIES-4017</strain>
    </source>
</reference>
<evidence type="ECO:0000313" key="1">
    <source>
        <dbReference type="EMBL" id="GFR50947.1"/>
    </source>
</evidence>
<sequence length="114" mass="12104">HWSLPRALSRAELAAREELGGLEARAASLQAQWQALAGRARRLCEERRAGAGQGVARGAVGVRVSSVPPAQLEKVHDAVVGQYRGLSAARAALSSLEQQVGRAAAERTAEQLER</sequence>
<name>A0AAD3HS77_9CHLO</name>
<keyword evidence="2" id="KW-1185">Reference proteome</keyword>
<gene>
    <name evidence="1" type="ORF">Agub_g13267</name>
</gene>
<feature type="non-terminal residue" evidence="1">
    <location>
        <position position="114"/>
    </location>
</feature>
<evidence type="ECO:0000313" key="2">
    <source>
        <dbReference type="Proteomes" id="UP001054857"/>
    </source>
</evidence>
<comment type="caution">
    <text evidence="1">The sequence shown here is derived from an EMBL/GenBank/DDBJ whole genome shotgun (WGS) entry which is preliminary data.</text>
</comment>
<organism evidence="1 2">
    <name type="scientific">Astrephomene gubernaculifera</name>
    <dbReference type="NCBI Taxonomy" id="47775"/>
    <lineage>
        <taxon>Eukaryota</taxon>
        <taxon>Viridiplantae</taxon>
        <taxon>Chlorophyta</taxon>
        <taxon>core chlorophytes</taxon>
        <taxon>Chlorophyceae</taxon>
        <taxon>CS clade</taxon>
        <taxon>Chlamydomonadales</taxon>
        <taxon>Astrephomenaceae</taxon>
        <taxon>Astrephomene</taxon>
    </lineage>
</organism>
<feature type="non-terminal residue" evidence="1">
    <location>
        <position position="1"/>
    </location>
</feature>
<dbReference type="Proteomes" id="UP001054857">
    <property type="component" value="Unassembled WGS sequence"/>
</dbReference>
<dbReference type="EMBL" id="BMAR01000043">
    <property type="protein sequence ID" value="GFR50947.1"/>
    <property type="molecule type" value="Genomic_DNA"/>
</dbReference>